<gene>
    <name evidence="2" type="ORF">B296_00043738</name>
</gene>
<reference evidence="2 3" key="1">
    <citation type="journal article" date="2014" name="Agronomy (Basel)">
        <title>A Draft Genome Sequence for Ensete ventricosum, the Drought-Tolerant Tree Against Hunger.</title>
        <authorList>
            <person name="Harrison J."/>
            <person name="Moore K.A."/>
            <person name="Paszkiewicz K."/>
            <person name="Jones T."/>
            <person name="Grant M."/>
            <person name="Ambacheew D."/>
            <person name="Muzemil S."/>
            <person name="Studholme D.J."/>
        </authorList>
    </citation>
    <scope>NUCLEOTIDE SEQUENCE [LARGE SCALE GENOMIC DNA]</scope>
</reference>
<dbReference type="EMBL" id="AMZH03016217">
    <property type="protein sequence ID" value="RRT44831.1"/>
    <property type="molecule type" value="Genomic_DNA"/>
</dbReference>
<proteinExistence type="predicted"/>
<organism evidence="2 3">
    <name type="scientific">Ensete ventricosum</name>
    <name type="common">Abyssinian banana</name>
    <name type="synonym">Musa ensete</name>
    <dbReference type="NCBI Taxonomy" id="4639"/>
    <lineage>
        <taxon>Eukaryota</taxon>
        <taxon>Viridiplantae</taxon>
        <taxon>Streptophyta</taxon>
        <taxon>Embryophyta</taxon>
        <taxon>Tracheophyta</taxon>
        <taxon>Spermatophyta</taxon>
        <taxon>Magnoliopsida</taxon>
        <taxon>Liliopsida</taxon>
        <taxon>Zingiberales</taxon>
        <taxon>Musaceae</taxon>
        <taxon>Ensete</taxon>
    </lineage>
</organism>
<feature type="non-terminal residue" evidence="2">
    <location>
        <position position="83"/>
    </location>
</feature>
<accession>A0A426XZT8</accession>
<name>A0A426XZT8_ENSVE</name>
<comment type="caution">
    <text evidence="2">The sequence shown here is derived from an EMBL/GenBank/DDBJ whole genome shotgun (WGS) entry which is preliminary data.</text>
</comment>
<dbReference type="AlphaFoldDB" id="A0A426XZT8"/>
<protein>
    <submittedName>
        <fullName evidence="2">Uncharacterized protein</fullName>
    </submittedName>
</protein>
<feature type="compositionally biased region" description="Low complexity" evidence="1">
    <location>
        <begin position="37"/>
        <end position="54"/>
    </location>
</feature>
<evidence type="ECO:0000313" key="2">
    <source>
        <dbReference type="EMBL" id="RRT44831.1"/>
    </source>
</evidence>
<evidence type="ECO:0000256" key="1">
    <source>
        <dbReference type="SAM" id="MobiDB-lite"/>
    </source>
</evidence>
<dbReference type="Proteomes" id="UP000287651">
    <property type="component" value="Unassembled WGS sequence"/>
</dbReference>
<feature type="compositionally biased region" description="Polar residues" evidence="1">
    <location>
        <begin position="65"/>
        <end position="83"/>
    </location>
</feature>
<sequence length="83" mass="8995">MDINRYSAPFSPCLVLYCSSSSAFWIPAQQQLQHPAPHLQGTFIPSSSQHHPFQLQPPPQARQPLSTAVAPQQPSSATGAITD</sequence>
<evidence type="ECO:0000313" key="3">
    <source>
        <dbReference type="Proteomes" id="UP000287651"/>
    </source>
</evidence>
<feature type="region of interest" description="Disordered" evidence="1">
    <location>
        <begin position="37"/>
        <end position="83"/>
    </location>
</feature>